<keyword evidence="1" id="KW-0808">Transferase</keyword>
<dbReference type="Gene3D" id="3.30.559.10">
    <property type="entry name" value="Chloramphenicol acetyltransferase-like domain"/>
    <property type="match status" value="1"/>
</dbReference>
<sequence length="445" mass="50726">MAKSLPLTPFERCMLWSDRDDYPCLCIGRVLLEGQLDRQAFESALLKTLEDHWLLRATVSDGRRKRWIVRNTVLPPIEWQQGPTGRPLPPAPRIDLDRETGLRGVVVQDSHRVELTLQMHHACCDGAGLLRFFEDLLFHYATDQSGCRPATAVLPIDPHRLQSRGRYGLTMPKSLKILPRQSVGLIGALQFWRRRPAPLSLPQTPGSISAKPVSPASTALAVTTEHTIELRKAARRRNVSLNELLARDFFLTLWDWQAAHGVREDQAWLRMMVPINMRDKSHATLPALNAVSSIFLDRRPGDVEDETQLLHSIRDEMEIIRRFELRYTFLLSLWLMQWIPGALRRSATNNGRTISVIFSNAGKLFRRCKLPRIDGFHHAGNLKVLDIEGLAPITSQTAATLFAFEYNKRLKLNLHFDPRVINQPQAEQLLQMFHQRTVATTASDT</sequence>
<dbReference type="InterPro" id="IPR023213">
    <property type="entry name" value="CAT-like_dom_sf"/>
</dbReference>
<dbReference type="AlphaFoldDB" id="A0A517LTS0"/>
<name>A0A517LTS0_9BACT</name>
<evidence type="ECO:0000313" key="1">
    <source>
        <dbReference type="EMBL" id="QDS86007.1"/>
    </source>
</evidence>
<keyword evidence="1" id="KW-0012">Acyltransferase</keyword>
<dbReference type="KEGG" id="ruv:EC9_01650"/>
<dbReference type="RefSeq" id="WP_145341524.1">
    <property type="nucleotide sequence ID" value="NZ_CP036261.1"/>
</dbReference>
<dbReference type="SUPFAM" id="SSF52777">
    <property type="entry name" value="CoA-dependent acyltransferases"/>
    <property type="match status" value="2"/>
</dbReference>
<dbReference type="InterPro" id="IPR052058">
    <property type="entry name" value="Alcohol_O-acetyltransferase"/>
</dbReference>
<dbReference type="Gene3D" id="3.30.559.30">
    <property type="entry name" value="Nonribosomal peptide synthetase, condensation domain"/>
    <property type="match status" value="1"/>
</dbReference>
<organism evidence="1 2">
    <name type="scientific">Rosistilla ulvae</name>
    <dbReference type="NCBI Taxonomy" id="1930277"/>
    <lineage>
        <taxon>Bacteria</taxon>
        <taxon>Pseudomonadati</taxon>
        <taxon>Planctomycetota</taxon>
        <taxon>Planctomycetia</taxon>
        <taxon>Pirellulales</taxon>
        <taxon>Pirellulaceae</taxon>
        <taxon>Rosistilla</taxon>
    </lineage>
</organism>
<gene>
    <name evidence="1" type="ORF">EC9_01650</name>
</gene>
<dbReference type="OrthoDB" id="232867at2"/>
<dbReference type="PANTHER" id="PTHR28037:SF1">
    <property type="entry name" value="ALCOHOL O-ACETYLTRANSFERASE 1-RELATED"/>
    <property type="match status" value="1"/>
</dbReference>
<accession>A0A517LTS0</accession>
<dbReference type="EMBL" id="CP036261">
    <property type="protein sequence ID" value="QDS86007.1"/>
    <property type="molecule type" value="Genomic_DNA"/>
</dbReference>
<dbReference type="Proteomes" id="UP000319557">
    <property type="component" value="Chromosome"/>
</dbReference>
<protein>
    <submittedName>
        <fullName evidence="1">Acyltransferase PapA5</fullName>
    </submittedName>
</protein>
<evidence type="ECO:0000313" key="2">
    <source>
        <dbReference type="Proteomes" id="UP000319557"/>
    </source>
</evidence>
<reference evidence="1 2" key="1">
    <citation type="submission" date="2019-02" db="EMBL/GenBank/DDBJ databases">
        <title>Deep-cultivation of Planctomycetes and their phenomic and genomic characterization uncovers novel biology.</title>
        <authorList>
            <person name="Wiegand S."/>
            <person name="Jogler M."/>
            <person name="Boedeker C."/>
            <person name="Pinto D."/>
            <person name="Vollmers J."/>
            <person name="Rivas-Marin E."/>
            <person name="Kohn T."/>
            <person name="Peeters S.H."/>
            <person name="Heuer A."/>
            <person name="Rast P."/>
            <person name="Oberbeckmann S."/>
            <person name="Bunk B."/>
            <person name="Jeske O."/>
            <person name="Meyerdierks A."/>
            <person name="Storesund J.E."/>
            <person name="Kallscheuer N."/>
            <person name="Luecker S."/>
            <person name="Lage O.M."/>
            <person name="Pohl T."/>
            <person name="Merkel B.J."/>
            <person name="Hornburger P."/>
            <person name="Mueller R.-W."/>
            <person name="Bruemmer F."/>
            <person name="Labrenz M."/>
            <person name="Spormann A.M."/>
            <person name="Op den Camp H."/>
            <person name="Overmann J."/>
            <person name="Amann R."/>
            <person name="Jetten M.S.M."/>
            <person name="Mascher T."/>
            <person name="Medema M.H."/>
            <person name="Devos D.P."/>
            <person name="Kaster A.-K."/>
            <person name="Ovreas L."/>
            <person name="Rohde M."/>
            <person name="Galperin M.Y."/>
            <person name="Jogler C."/>
        </authorList>
    </citation>
    <scope>NUCLEOTIDE SEQUENCE [LARGE SCALE GENOMIC DNA]</scope>
    <source>
        <strain evidence="1 2">EC9</strain>
    </source>
</reference>
<dbReference type="GO" id="GO:0016746">
    <property type="term" value="F:acyltransferase activity"/>
    <property type="evidence" value="ECO:0007669"/>
    <property type="project" value="UniProtKB-KW"/>
</dbReference>
<dbReference type="PANTHER" id="PTHR28037">
    <property type="entry name" value="ALCOHOL O-ACETYLTRANSFERASE 1-RELATED"/>
    <property type="match status" value="1"/>
</dbReference>
<proteinExistence type="predicted"/>
<keyword evidence="2" id="KW-1185">Reference proteome</keyword>